<accession>A0A9P4N868</accession>
<evidence type="ECO:0000313" key="6">
    <source>
        <dbReference type="Proteomes" id="UP000800093"/>
    </source>
</evidence>
<evidence type="ECO:0000256" key="3">
    <source>
        <dbReference type="SAM" id="MobiDB-lite"/>
    </source>
</evidence>
<evidence type="ECO:0000313" key="5">
    <source>
        <dbReference type="EMBL" id="KAF2263891.1"/>
    </source>
</evidence>
<evidence type="ECO:0000256" key="1">
    <source>
        <dbReference type="ARBA" id="ARBA00008638"/>
    </source>
</evidence>
<dbReference type="PANTHER" id="PTHR10026">
    <property type="entry name" value="CYCLIN"/>
    <property type="match status" value="1"/>
</dbReference>
<evidence type="ECO:0000256" key="2">
    <source>
        <dbReference type="ARBA" id="ARBA00023127"/>
    </source>
</evidence>
<dbReference type="Gene3D" id="1.10.472.10">
    <property type="entry name" value="Cyclin-like"/>
    <property type="match status" value="1"/>
</dbReference>
<feature type="compositionally biased region" description="Low complexity" evidence="3">
    <location>
        <begin position="53"/>
        <end position="67"/>
    </location>
</feature>
<dbReference type="Pfam" id="PF16899">
    <property type="entry name" value="Cyclin_C_2"/>
    <property type="match status" value="1"/>
</dbReference>
<dbReference type="GO" id="GO:0006357">
    <property type="term" value="P:regulation of transcription by RNA polymerase II"/>
    <property type="evidence" value="ECO:0007669"/>
    <property type="project" value="InterPro"/>
</dbReference>
<dbReference type="SUPFAM" id="SSF47954">
    <property type="entry name" value="Cyclin-like"/>
    <property type="match status" value="2"/>
</dbReference>
<dbReference type="AlphaFoldDB" id="A0A9P4N868"/>
<keyword evidence="6" id="KW-1185">Reference proteome</keyword>
<comment type="caution">
    <text evidence="5">The sequence shown here is derived from an EMBL/GenBank/DDBJ whole genome shotgun (WGS) entry which is preliminary data.</text>
</comment>
<feature type="region of interest" description="Disordered" evidence="3">
    <location>
        <begin position="378"/>
        <end position="419"/>
    </location>
</feature>
<dbReference type="EMBL" id="ML986621">
    <property type="protein sequence ID" value="KAF2263891.1"/>
    <property type="molecule type" value="Genomic_DNA"/>
</dbReference>
<gene>
    <name evidence="5" type="ORF">CC78DRAFT_517808</name>
</gene>
<feature type="domain" description="Cyclin-like" evidence="4">
    <location>
        <begin position="99"/>
        <end position="182"/>
    </location>
</feature>
<protein>
    <submittedName>
        <fullName evidence="5">Cyclin-like protein</fullName>
    </submittedName>
</protein>
<dbReference type="OrthoDB" id="340962at2759"/>
<organism evidence="5 6">
    <name type="scientific">Lojkania enalia</name>
    <dbReference type="NCBI Taxonomy" id="147567"/>
    <lineage>
        <taxon>Eukaryota</taxon>
        <taxon>Fungi</taxon>
        <taxon>Dikarya</taxon>
        <taxon>Ascomycota</taxon>
        <taxon>Pezizomycotina</taxon>
        <taxon>Dothideomycetes</taxon>
        <taxon>Pleosporomycetidae</taxon>
        <taxon>Pleosporales</taxon>
        <taxon>Pleosporales incertae sedis</taxon>
        <taxon>Lojkania</taxon>
    </lineage>
</organism>
<comment type="similarity">
    <text evidence="1">Belongs to the cyclin family. Cyclin C subfamily.</text>
</comment>
<dbReference type="GO" id="GO:0016538">
    <property type="term" value="F:cyclin-dependent protein serine/threonine kinase regulator activity"/>
    <property type="evidence" value="ECO:0007669"/>
    <property type="project" value="InterPro"/>
</dbReference>
<dbReference type="InterPro" id="IPR013763">
    <property type="entry name" value="Cyclin-like_dom"/>
</dbReference>
<feature type="compositionally biased region" description="Basic and acidic residues" evidence="3">
    <location>
        <begin position="393"/>
        <end position="403"/>
    </location>
</feature>
<dbReference type="InterPro" id="IPR036915">
    <property type="entry name" value="Cyclin-like_sf"/>
</dbReference>
<dbReference type="SMART" id="SM00385">
    <property type="entry name" value="CYCLIN"/>
    <property type="match status" value="1"/>
</dbReference>
<dbReference type="CDD" id="cd20524">
    <property type="entry name" value="CYCLIN_CCNH_rpt1"/>
    <property type="match status" value="1"/>
</dbReference>
<proteinExistence type="inferred from homology"/>
<feature type="region of interest" description="Disordered" evidence="3">
    <location>
        <begin position="53"/>
        <end position="75"/>
    </location>
</feature>
<keyword evidence="2" id="KW-0195">Cyclin</keyword>
<evidence type="ECO:0000259" key="4">
    <source>
        <dbReference type="SMART" id="SM00385"/>
    </source>
</evidence>
<sequence>MRLTEDDLYRTSTQYKHWSFTPSQLAAQRRTTNIQASERVKAAVARQRAQRSLLDASASESERAGSGVENGGDTPVRVDKEVNCLTVTEEKRLVDVFCARALDLGKFLKFPTEVTATGIQFLRRFYLFNSPMTYEPQTISPCAMFVANKVENHGLPLERYVAVLPNMTTDKVLAPEYLLVQGLRFNFQVRHPFNGLKGGHLEMIEMARGNANLLPNAEKTKEQLQQEMLQLPRKPNGPAQSLSVAQLEKRIENAYGFASIVLKGPAQLTDAYFLYTPSQIWFTAHLLADEPLTLFYLSAKVPTSPIHSKIISTLRSCADLLSSHSSYTTDQISKEEKVAREKKEKEEVSALIKKAKHCRDPDKIDLVKLNLAQKRDAVAGGSLEESKAKRRKLEREGYQKESDDFWGPELKKANGAKVA</sequence>
<dbReference type="CDD" id="cd20525">
    <property type="entry name" value="CYCLIN_CCNH_rpt2"/>
    <property type="match status" value="1"/>
</dbReference>
<reference evidence="6" key="1">
    <citation type="journal article" date="2020" name="Stud. Mycol.">
        <title>101 Dothideomycetes genomes: A test case for predicting lifestyles and emergence of pathogens.</title>
        <authorList>
            <person name="Haridas S."/>
            <person name="Albert R."/>
            <person name="Binder M."/>
            <person name="Bloem J."/>
            <person name="LaButti K."/>
            <person name="Salamov A."/>
            <person name="Andreopoulos B."/>
            <person name="Baker S."/>
            <person name="Barry K."/>
            <person name="Bills G."/>
            <person name="Bluhm B."/>
            <person name="Cannon C."/>
            <person name="Castanera R."/>
            <person name="Culley D."/>
            <person name="Daum C."/>
            <person name="Ezra D."/>
            <person name="Gonzalez J."/>
            <person name="Henrissat B."/>
            <person name="Kuo A."/>
            <person name="Liang C."/>
            <person name="Lipzen A."/>
            <person name="Lutzoni F."/>
            <person name="Magnuson J."/>
            <person name="Mondo S."/>
            <person name="Nolan M."/>
            <person name="Ohm R."/>
            <person name="Pangilinan J."/>
            <person name="Park H.-J."/>
            <person name="Ramirez L."/>
            <person name="Alfaro M."/>
            <person name="Sun H."/>
            <person name="Tritt A."/>
            <person name="Yoshinaga Y."/>
            <person name="Zwiers L.-H."/>
            <person name="Turgeon B."/>
            <person name="Goodwin S."/>
            <person name="Spatafora J."/>
            <person name="Crous P."/>
            <person name="Grigoriev I."/>
        </authorList>
    </citation>
    <scope>NUCLEOTIDE SEQUENCE [LARGE SCALE GENOMIC DNA]</scope>
    <source>
        <strain evidence="6">CBS 304.66</strain>
    </source>
</reference>
<dbReference type="InterPro" id="IPR043198">
    <property type="entry name" value="Cyclin/Ssn8"/>
</dbReference>
<name>A0A9P4N868_9PLEO</name>
<dbReference type="InterPro" id="IPR031658">
    <property type="entry name" value="Cyclin_C_2"/>
</dbReference>
<dbReference type="Proteomes" id="UP000800093">
    <property type="component" value="Unassembled WGS sequence"/>
</dbReference>